<evidence type="ECO:0000256" key="1">
    <source>
        <dbReference type="SAM" id="MobiDB-lite"/>
    </source>
</evidence>
<feature type="region of interest" description="Disordered" evidence="1">
    <location>
        <begin position="73"/>
        <end position="92"/>
    </location>
</feature>
<dbReference type="AlphaFoldDB" id="A0A9P8ZXR4"/>
<evidence type="ECO:0000313" key="3">
    <source>
        <dbReference type="Proteomes" id="UP000758603"/>
    </source>
</evidence>
<feature type="region of interest" description="Disordered" evidence="1">
    <location>
        <begin position="556"/>
        <end position="604"/>
    </location>
</feature>
<dbReference type="OrthoDB" id="2129362at2759"/>
<dbReference type="EMBL" id="JAGPXC010000004">
    <property type="protein sequence ID" value="KAH6654274.1"/>
    <property type="molecule type" value="Genomic_DNA"/>
</dbReference>
<feature type="compositionally biased region" description="Acidic residues" evidence="1">
    <location>
        <begin position="563"/>
        <end position="572"/>
    </location>
</feature>
<keyword evidence="3" id="KW-1185">Reference proteome</keyword>
<proteinExistence type="predicted"/>
<feature type="compositionally biased region" description="Basic and acidic residues" evidence="1">
    <location>
        <begin position="573"/>
        <end position="586"/>
    </location>
</feature>
<feature type="compositionally biased region" description="Basic and acidic residues" evidence="1">
    <location>
        <begin position="320"/>
        <end position="344"/>
    </location>
</feature>
<name>A0A9P8ZXR4_9PEZI</name>
<evidence type="ECO:0000313" key="2">
    <source>
        <dbReference type="EMBL" id="KAH6654274.1"/>
    </source>
</evidence>
<reference evidence="2" key="1">
    <citation type="journal article" date="2021" name="Nat. Commun.">
        <title>Genetic determinants of endophytism in the Arabidopsis root mycobiome.</title>
        <authorList>
            <person name="Mesny F."/>
            <person name="Miyauchi S."/>
            <person name="Thiergart T."/>
            <person name="Pickel B."/>
            <person name="Atanasova L."/>
            <person name="Karlsson M."/>
            <person name="Huettel B."/>
            <person name="Barry K.W."/>
            <person name="Haridas S."/>
            <person name="Chen C."/>
            <person name="Bauer D."/>
            <person name="Andreopoulos W."/>
            <person name="Pangilinan J."/>
            <person name="LaButti K."/>
            <person name="Riley R."/>
            <person name="Lipzen A."/>
            <person name="Clum A."/>
            <person name="Drula E."/>
            <person name="Henrissat B."/>
            <person name="Kohler A."/>
            <person name="Grigoriev I.V."/>
            <person name="Martin F.M."/>
            <person name="Hacquard S."/>
        </authorList>
    </citation>
    <scope>NUCLEOTIDE SEQUENCE</scope>
    <source>
        <strain evidence="2">MPI-SDFR-AT-0073</strain>
    </source>
</reference>
<comment type="caution">
    <text evidence="2">The sequence shown here is derived from an EMBL/GenBank/DDBJ whole genome shotgun (WGS) entry which is preliminary data.</text>
</comment>
<evidence type="ECO:0008006" key="4">
    <source>
        <dbReference type="Google" id="ProtNLM"/>
    </source>
</evidence>
<gene>
    <name evidence="2" type="ORF">BKA67DRAFT_274035</name>
</gene>
<organism evidence="2 3">
    <name type="scientific">Truncatella angustata</name>
    <dbReference type="NCBI Taxonomy" id="152316"/>
    <lineage>
        <taxon>Eukaryota</taxon>
        <taxon>Fungi</taxon>
        <taxon>Dikarya</taxon>
        <taxon>Ascomycota</taxon>
        <taxon>Pezizomycotina</taxon>
        <taxon>Sordariomycetes</taxon>
        <taxon>Xylariomycetidae</taxon>
        <taxon>Amphisphaeriales</taxon>
        <taxon>Sporocadaceae</taxon>
        <taxon>Truncatella</taxon>
    </lineage>
</organism>
<feature type="compositionally biased region" description="Polar residues" evidence="1">
    <location>
        <begin position="405"/>
        <end position="418"/>
    </location>
</feature>
<feature type="compositionally biased region" description="Low complexity" evidence="1">
    <location>
        <begin position="592"/>
        <end position="604"/>
    </location>
</feature>
<feature type="region of interest" description="Disordered" evidence="1">
    <location>
        <begin position="1"/>
        <end position="30"/>
    </location>
</feature>
<dbReference type="RefSeq" id="XP_045958544.1">
    <property type="nucleotide sequence ID" value="XM_046095899.1"/>
</dbReference>
<accession>A0A9P8ZXR4</accession>
<feature type="region of interest" description="Disordered" evidence="1">
    <location>
        <begin position="307"/>
        <end position="352"/>
    </location>
</feature>
<feature type="region of interest" description="Disordered" evidence="1">
    <location>
        <begin position="402"/>
        <end position="432"/>
    </location>
</feature>
<sequence>MASTEKLRVGKRESRDDQTSPNGKDDLAVKYPPADTRITAERFITGDEAWIATMVQSPQPILRQKVEVGDSNKVHNEDQGLPARTGTAMPINNSSKENTRTMSNHSPANFSYVARTLTETGIAPKPSRNQLYESRWASVSSRKVAVAKPKQLSRLSSMQPEAHTFVQSQASRSLTIPPHIRQGPSLKPTIATESKEKKDEVMKNLAHDTFLPPAQLLSDTEVFPHNDGHGLCSSGVKDTNTKLSPHLRSFHTKPHAQNYANEVNEKPSNTEDDFVKIKDETVNIKMETNLKNDIPKLPPHLRTFHAKHHVQTQSNEATDEINHPENESVHTVDKSTAAKDESTNTRDGSNVEDGIAKLQPCLCKFYLKHQSQFQLSSKKGEPESITGISSTKLDSINIKDDSVESVDQSTHTTDSQQLAEHKPSKKEADVAKLPPHLQKFYAKYAPSYGKILGKGTRSSSVHSNNTESLDIAKSDSKWKATKPLGIHPASTYAAPQIEQDQEITAEVLKVTLDKKREILLAKHTNVSNKETRETNVSLAGVSLALGSVDVLSTYEKDIRGDEPQETWDDQDWDSPRRAQPKHKDWESETQASENSGTSSKSTYSKPTSALHRYIEFWLKRVSKIRCGLIDPSLKILYEDHGIDPINGQLMDIIEAPEILKNEADEKDSRLVAKREKQTAIFSLQRYMKMIQIDQEVEVKREKELEYARQVREMAKAKAEKGNPFLCRTPAHFRPAIDGDMEEVTVIYNGEVAEGHRALDHDTISVQAFQAYLQHCRKEKIPFIVAMSEYRNPNIPVEQVDHRVIGFAFLDVASRGIFGSTRSNGKHSARMYVMVAKHHRSNRVGTALIDRMLVMTSRGYIKKENSYQWINPKNDPAYFSELRNPREWRVILMEIYIKNLGNVRNTHRDNEYKFVLKWLTLDFLFHMVSYTSNFGKDDRHLDFVDRALFEHRCNDSDGLIGLQD</sequence>
<dbReference type="Proteomes" id="UP000758603">
    <property type="component" value="Unassembled WGS sequence"/>
</dbReference>
<feature type="compositionally biased region" description="Basic and acidic residues" evidence="1">
    <location>
        <begin position="419"/>
        <end position="430"/>
    </location>
</feature>
<dbReference type="InterPro" id="IPR016181">
    <property type="entry name" value="Acyl_CoA_acyltransferase"/>
</dbReference>
<dbReference type="GeneID" id="70124792"/>
<dbReference type="Gene3D" id="3.40.630.30">
    <property type="match status" value="1"/>
</dbReference>
<dbReference type="SUPFAM" id="SSF55729">
    <property type="entry name" value="Acyl-CoA N-acyltransferases (Nat)"/>
    <property type="match status" value="1"/>
</dbReference>
<protein>
    <recommendedName>
        <fullName evidence="4">N-acetyltransferase domain-containing protein</fullName>
    </recommendedName>
</protein>
<feature type="compositionally biased region" description="Basic and acidic residues" evidence="1">
    <location>
        <begin position="1"/>
        <end position="28"/>
    </location>
</feature>